<protein>
    <recommendedName>
        <fullName evidence="2">Roadblock/LAMTOR2 domain-containing protein</fullName>
    </recommendedName>
</protein>
<sequence>MSYSQDERTLKKILNEIINSTPGLKYAIIIDDTGITIVSESKFILKSSKDDISVEKIGAIGGAVFTAGEEQGYILGYGNIHLQITEYFKGMIFSIKAGKGVLCVASDKNIQIGLVRAIMNKYSPKIAVILNRYLQAEEGEINKELKELFNSDTISLL</sequence>
<dbReference type="Gene3D" id="3.30.450.30">
    <property type="entry name" value="Dynein light chain 2a, cytoplasmic"/>
    <property type="match status" value="1"/>
</dbReference>
<organism evidence="1">
    <name type="scientific">marine sediment metagenome</name>
    <dbReference type="NCBI Taxonomy" id="412755"/>
    <lineage>
        <taxon>unclassified sequences</taxon>
        <taxon>metagenomes</taxon>
        <taxon>ecological metagenomes</taxon>
    </lineage>
</organism>
<accession>X1GIJ4</accession>
<name>X1GIJ4_9ZZZZ</name>
<gene>
    <name evidence="1" type="ORF">S03H2_15334</name>
</gene>
<proteinExistence type="predicted"/>
<evidence type="ECO:0008006" key="2">
    <source>
        <dbReference type="Google" id="ProtNLM"/>
    </source>
</evidence>
<evidence type="ECO:0000313" key="1">
    <source>
        <dbReference type="EMBL" id="GAH32833.1"/>
    </source>
</evidence>
<dbReference type="EMBL" id="BARU01007791">
    <property type="protein sequence ID" value="GAH32833.1"/>
    <property type="molecule type" value="Genomic_DNA"/>
</dbReference>
<comment type="caution">
    <text evidence="1">The sequence shown here is derived from an EMBL/GenBank/DDBJ whole genome shotgun (WGS) entry which is preliminary data.</text>
</comment>
<dbReference type="AlphaFoldDB" id="X1GIJ4"/>
<reference evidence="1" key="1">
    <citation type="journal article" date="2014" name="Front. Microbiol.">
        <title>High frequency of phylogenetically diverse reductive dehalogenase-homologous genes in deep subseafloor sedimentary metagenomes.</title>
        <authorList>
            <person name="Kawai M."/>
            <person name="Futagami T."/>
            <person name="Toyoda A."/>
            <person name="Takaki Y."/>
            <person name="Nishi S."/>
            <person name="Hori S."/>
            <person name="Arai W."/>
            <person name="Tsubouchi T."/>
            <person name="Morono Y."/>
            <person name="Uchiyama I."/>
            <person name="Ito T."/>
            <person name="Fujiyama A."/>
            <person name="Inagaki F."/>
            <person name="Takami H."/>
        </authorList>
    </citation>
    <scope>NUCLEOTIDE SEQUENCE</scope>
    <source>
        <strain evidence="1">Expedition CK06-06</strain>
    </source>
</reference>
<dbReference type="SUPFAM" id="SSF103196">
    <property type="entry name" value="Roadblock/LC7 domain"/>
    <property type="match status" value="1"/>
</dbReference>